<dbReference type="AlphaFoldDB" id="A0A6A6W484"/>
<evidence type="ECO:0000256" key="10">
    <source>
        <dbReference type="RuleBase" id="RU003557"/>
    </source>
</evidence>
<dbReference type="EMBL" id="ML996575">
    <property type="protein sequence ID" value="KAF2756720.1"/>
    <property type="molecule type" value="Genomic_DNA"/>
</dbReference>
<dbReference type="GO" id="GO:0003985">
    <property type="term" value="F:acetyl-CoA C-acetyltransferase activity"/>
    <property type="evidence" value="ECO:0007669"/>
    <property type="project" value="UniProtKB-EC"/>
</dbReference>
<gene>
    <name evidence="13" type="ORF">EJ05DRAFT_454818</name>
</gene>
<dbReference type="InterPro" id="IPR016039">
    <property type="entry name" value="Thiolase-like"/>
</dbReference>
<dbReference type="InterPro" id="IPR002155">
    <property type="entry name" value="Thiolase"/>
</dbReference>
<keyword evidence="7 10" id="KW-0012">Acyltransferase</keyword>
<keyword evidence="5 10" id="KW-0808">Transferase</keyword>
<dbReference type="PANTHER" id="PTHR18919:SF165">
    <property type="entry name" value="ACETYL-COA ACETYLTRANSFERASE"/>
    <property type="match status" value="1"/>
</dbReference>
<dbReference type="Pfam" id="PF00108">
    <property type="entry name" value="Thiolase_N"/>
    <property type="match status" value="1"/>
</dbReference>
<evidence type="ECO:0000313" key="13">
    <source>
        <dbReference type="EMBL" id="KAF2756720.1"/>
    </source>
</evidence>
<evidence type="ECO:0000259" key="11">
    <source>
        <dbReference type="Pfam" id="PF00108"/>
    </source>
</evidence>
<dbReference type="CDD" id="cd00751">
    <property type="entry name" value="thiolase"/>
    <property type="match status" value="1"/>
</dbReference>
<dbReference type="PANTHER" id="PTHR18919">
    <property type="entry name" value="ACETYL-COA C-ACYLTRANSFERASE"/>
    <property type="match status" value="1"/>
</dbReference>
<feature type="active site" description="Proton acceptor" evidence="9">
    <location>
        <position position="354"/>
    </location>
</feature>
<evidence type="ECO:0000313" key="14">
    <source>
        <dbReference type="Proteomes" id="UP000799437"/>
    </source>
</evidence>
<evidence type="ECO:0000256" key="3">
    <source>
        <dbReference type="ARBA" id="ARBA00011881"/>
    </source>
</evidence>
<evidence type="ECO:0000256" key="4">
    <source>
        <dbReference type="ARBA" id="ARBA00012705"/>
    </source>
</evidence>
<evidence type="ECO:0000256" key="6">
    <source>
        <dbReference type="ARBA" id="ARBA00022958"/>
    </source>
</evidence>
<evidence type="ECO:0000256" key="7">
    <source>
        <dbReference type="ARBA" id="ARBA00023315"/>
    </source>
</evidence>
<dbReference type="EC" id="2.3.1.9" evidence="4"/>
<dbReference type="InterPro" id="IPR020616">
    <property type="entry name" value="Thiolase_N"/>
</dbReference>
<dbReference type="PIRSF" id="PIRSF000429">
    <property type="entry name" value="Ac-CoA_Ac_transf"/>
    <property type="match status" value="1"/>
</dbReference>
<sequence>MADSRPPVYIVSAVRTPMGMFLGSLSSLSAVQLGAHAIKSAVQRAGIKPEDVEEVLFGNVLSANLGQNPARQCVIGAGLPESTIATTINKVCASGTKAIIIGAQTIMTGNADIVVAGGTESMSNVPHYLPTSRTGSKFGDISLVDGVLKDGLTDAYKKEHMGLQGELCANDHGFSREQQDDYAIRSYKKAQEAQKNGWFAEEIAPIEVSGGRGKPPVTISEDDEPKNFNEAKTKTLKPSFKPGDGTVTAANASPLSDGASAVVLVSEAALKKLNLKPLAKILGWGDAEQTPAKFTTAPALAVPKALKHAAVDINSVDAFEVNEAFSVVALSNMKLLGITEDKVNLHGGAVALGHPLGASGARIVTTLLGVLKEKKGKIGCVGICNGGGGASALVVESLL</sequence>
<keyword evidence="6" id="KW-0630">Potassium</keyword>
<comment type="similarity">
    <text evidence="2 10">Belongs to the thiolase-like superfamily. Thiolase family.</text>
</comment>
<evidence type="ECO:0000256" key="9">
    <source>
        <dbReference type="PIRSR" id="PIRSR000429-1"/>
    </source>
</evidence>
<feature type="domain" description="Thiolase C-terminal" evidence="12">
    <location>
        <begin position="275"/>
        <end position="396"/>
    </location>
</feature>
<dbReference type="GeneID" id="54483508"/>
<feature type="active site" description="Proton acceptor" evidence="9">
    <location>
        <position position="384"/>
    </location>
</feature>
<dbReference type="GO" id="GO:0005739">
    <property type="term" value="C:mitochondrion"/>
    <property type="evidence" value="ECO:0007669"/>
    <property type="project" value="TreeGrafter"/>
</dbReference>
<reference evidence="13" key="1">
    <citation type="journal article" date="2020" name="Stud. Mycol.">
        <title>101 Dothideomycetes genomes: a test case for predicting lifestyles and emergence of pathogens.</title>
        <authorList>
            <person name="Haridas S."/>
            <person name="Albert R."/>
            <person name="Binder M."/>
            <person name="Bloem J."/>
            <person name="Labutti K."/>
            <person name="Salamov A."/>
            <person name="Andreopoulos B."/>
            <person name="Baker S."/>
            <person name="Barry K."/>
            <person name="Bills G."/>
            <person name="Bluhm B."/>
            <person name="Cannon C."/>
            <person name="Castanera R."/>
            <person name="Culley D."/>
            <person name="Daum C."/>
            <person name="Ezra D."/>
            <person name="Gonzalez J."/>
            <person name="Henrissat B."/>
            <person name="Kuo A."/>
            <person name="Liang C."/>
            <person name="Lipzen A."/>
            <person name="Lutzoni F."/>
            <person name="Magnuson J."/>
            <person name="Mondo S."/>
            <person name="Nolan M."/>
            <person name="Ohm R."/>
            <person name="Pangilinan J."/>
            <person name="Park H.-J."/>
            <person name="Ramirez L."/>
            <person name="Alfaro M."/>
            <person name="Sun H."/>
            <person name="Tritt A."/>
            <person name="Yoshinaga Y."/>
            <person name="Zwiers L.-H."/>
            <person name="Turgeon B."/>
            <person name="Goodwin S."/>
            <person name="Spatafora J."/>
            <person name="Crous P."/>
            <person name="Grigoriev I."/>
        </authorList>
    </citation>
    <scope>NUCLEOTIDE SEQUENCE</scope>
    <source>
        <strain evidence="13">CBS 121739</strain>
    </source>
</reference>
<keyword evidence="14" id="KW-1185">Reference proteome</keyword>
<dbReference type="Pfam" id="PF02803">
    <property type="entry name" value="Thiolase_C"/>
    <property type="match status" value="1"/>
</dbReference>
<evidence type="ECO:0000256" key="5">
    <source>
        <dbReference type="ARBA" id="ARBA00022679"/>
    </source>
</evidence>
<dbReference type="FunFam" id="3.40.47.10:FF:000007">
    <property type="entry name" value="acetyl-CoA acetyltransferase, mitochondrial"/>
    <property type="match status" value="1"/>
</dbReference>
<dbReference type="PROSITE" id="PS00737">
    <property type="entry name" value="THIOLASE_2"/>
    <property type="match status" value="1"/>
</dbReference>
<comment type="pathway">
    <text evidence="8">Metabolic intermediate biosynthesis; (R)-mevalonate biosynthesis; (R)-mevalonate from acetyl-CoA: step 1/3.</text>
</comment>
<dbReference type="SUPFAM" id="SSF53901">
    <property type="entry name" value="Thiolase-like"/>
    <property type="match status" value="2"/>
</dbReference>
<accession>A0A6A6W484</accession>
<comment type="subunit">
    <text evidence="3">Homotetramer.</text>
</comment>
<feature type="active site" description="Acyl-thioester intermediate" evidence="9">
    <location>
        <position position="92"/>
    </location>
</feature>
<dbReference type="InterPro" id="IPR020617">
    <property type="entry name" value="Thiolase_C"/>
</dbReference>
<dbReference type="InterPro" id="IPR020613">
    <property type="entry name" value="Thiolase_CS"/>
</dbReference>
<organism evidence="13 14">
    <name type="scientific">Pseudovirgaria hyperparasitica</name>
    <dbReference type="NCBI Taxonomy" id="470096"/>
    <lineage>
        <taxon>Eukaryota</taxon>
        <taxon>Fungi</taxon>
        <taxon>Dikarya</taxon>
        <taxon>Ascomycota</taxon>
        <taxon>Pezizomycotina</taxon>
        <taxon>Dothideomycetes</taxon>
        <taxon>Dothideomycetes incertae sedis</taxon>
        <taxon>Acrospermales</taxon>
        <taxon>Acrospermaceae</taxon>
        <taxon>Pseudovirgaria</taxon>
    </lineage>
</organism>
<comment type="cofactor">
    <cofactor evidence="1">
        <name>K(+)</name>
        <dbReference type="ChEBI" id="CHEBI:29103"/>
    </cofactor>
</comment>
<evidence type="ECO:0000256" key="2">
    <source>
        <dbReference type="ARBA" id="ARBA00010982"/>
    </source>
</evidence>
<dbReference type="NCBIfam" id="TIGR01930">
    <property type="entry name" value="AcCoA-C-Actrans"/>
    <property type="match status" value="1"/>
</dbReference>
<evidence type="ECO:0000256" key="8">
    <source>
        <dbReference type="ARBA" id="ARBA00037924"/>
    </source>
</evidence>
<dbReference type="RefSeq" id="XP_033599171.1">
    <property type="nucleotide sequence ID" value="XM_033742454.1"/>
</dbReference>
<dbReference type="GO" id="GO:0006635">
    <property type="term" value="P:fatty acid beta-oxidation"/>
    <property type="evidence" value="ECO:0007669"/>
    <property type="project" value="TreeGrafter"/>
</dbReference>
<protein>
    <recommendedName>
        <fullName evidence="4">acetyl-CoA C-acetyltransferase</fullName>
        <ecNumber evidence="4">2.3.1.9</ecNumber>
    </recommendedName>
</protein>
<dbReference type="OrthoDB" id="5404651at2759"/>
<dbReference type="GO" id="GO:0006696">
    <property type="term" value="P:ergosterol biosynthetic process"/>
    <property type="evidence" value="ECO:0007669"/>
    <property type="project" value="TreeGrafter"/>
</dbReference>
<evidence type="ECO:0000256" key="1">
    <source>
        <dbReference type="ARBA" id="ARBA00001958"/>
    </source>
</evidence>
<dbReference type="Gene3D" id="3.40.47.10">
    <property type="match status" value="1"/>
</dbReference>
<name>A0A6A6W484_9PEZI</name>
<dbReference type="Proteomes" id="UP000799437">
    <property type="component" value="Unassembled WGS sequence"/>
</dbReference>
<evidence type="ECO:0000259" key="12">
    <source>
        <dbReference type="Pfam" id="PF02803"/>
    </source>
</evidence>
<feature type="domain" description="Thiolase N-terminal" evidence="11">
    <location>
        <begin position="8"/>
        <end position="267"/>
    </location>
</feature>
<proteinExistence type="inferred from homology"/>